<dbReference type="InterPro" id="IPR000542">
    <property type="entry name" value="Carn_acyl_trans"/>
</dbReference>
<keyword evidence="11" id="KW-1185">Reference proteome</keyword>
<comment type="catalytic activity">
    <reaction evidence="8">
        <text>choline + acetyl-CoA = acetylcholine + CoA</text>
        <dbReference type="Rhea" id="RHEA:18821"/>
        <dbReference type="ChEBI" id="CHEBI:15354"/>
        <dbReference type="ChEBI" id="CHEBI:15355"/>
        <dbReference type="ChEBI" id="CHEBI:57287"/>
        <dbReference type="ChEBI" id="CHEBI:57288"/>
        <dbReference type="EC" id="2.3.1.6"/>
    </reaction>
</comment>
<reference evidence="10 11" key="1">
    <citation type="submission" date="2024-09" db="EMBL/GenBank/DDBJ databases">
        <title>A chromosome-level genome assembly of Gray's grenadier anchovy, Coilia grayii.</title>
        <authorList>
            <person name="Fu Z."/>
        </authorList>
    </citation>
    <scope>NUCLEOTIDE SEQUENCE [LARGE SCALE GENOMIC DNA]</scope>
    <source>
        <strain evidence="10">G4</strain>
        <tissue evidence="10">Muscle</tissue>
    </source>
</reference>
<dbReference type="InterPro" id="IPR039551">
    <property type="entry name" value="Cho/carn_acyl_trans"/>
</dbReference>
<evidence type="ECO:0000259" key="9">
    <source>
        <dbReference type="Pfam" id="PF00755"/>
    </source>
</evidence>
<comment type="similarity">
    <text evidence="1">Belongs to the carnitine/choline acetyltransferase family.</text>
</comment>
<dbReference type="SUPFAM" id="SSF52777">
    <property type="entry name" value="CoA-dependent acyltransferases"/>
    <property type="match status" value="1"/>
</dbReference>
<evidence type="ECO:0000256" key="5">
    <source>
        <dbReference type="ARBA" id="ARBA00037088"/>
    </source>
</evidence>
<dbReference type="AlphaFoldDB" id="A0ABD1J8S1"/>
<dbReference type="Gene3D" id="3.30.559.70">
    <property type="entry name" value="Choline/Carnitine o-acyltransferase, domain 2"/>
    <property type="match status" value="1"/>
</dbReference>
<gene>
    <name evidence="10" type="ORF">ACEWY4_021345</name>
</gene>
<evidence type="ECO:0000256" key="6">
    <source>
        <dbReference type="ARBA" id="ARBA00039091"/>
    </source>
</evidence>
<dbReference type="InterPro" id="IPR042231">
    <property type="entry name" value="Cho/carn_acyl_trans_2"/>
</dbReference>
<dbReference type="Proteomes" id="UP001591681">
    <property type="component" value="Unassembled WGS sequence"/>
</dbReference>
<evidence type="ECO:0000256" key="7">
    <source>
        <dbReference type="ARBA" id="ARBA00040495"/>
    </source>
</evidence>
<comment type="caution">
    <text evidence="10">The sequence shown here is derived from an EMBL/GenBank/DDBJ whole genome shotgun (WGS) entry which is preliminary data.</text>
</comment>
<sequence>MGGATIQTELTIHPVIGLTKHLQLHNGKEAGLQKVAGGEGAHLDVLTDKIQKPLGKLFEQLKDLLPCVPKLPVPDLQHTLKMYLKSMKHLVPEEKFKKTKAIVEKFGAPGGLGEMLQQNLQQRSESKTNWVYDYWLDDMYLNNRQALPVNSSPVIVLPKQNFKTDNDAIRHKLPVDHGQGQLAGIPLCMEQYYKLFTSYRLPGLKKDTLVAQQSCVMPEPEHIIVACKNQFFVLDVMINFQHLSEKDLYTQLERIRNMADGEEQHFPPIGLLTSDGRTQWAEARDILIRDSTNRDSLDMLERCLCLVCLNEPSSLPLTDTNRACLMLHGGGPGRNGANRWYDKPMQVTHPCPPKV</sequence>
<evidence type="ECO:0000256" key="1">
    <source>
        <dbReference type="ARBA" id="ARBA00005232"/>
    </source>
</evidence>
<accession>A0ABD1J8S1</accession>
<evidence type="ECO:0000256" key="8">
    <source>
        <dbReference type="ARBA" id="ARBA00048143"/>
    </source>
</evidence>
<proteinExistence type="inferred from homology"/>
<evidence type="ECO:0000256" key="2">
    <source>
        <dbReference type="ARBA" id="ARBA00022679"/>
    </source>
</evidence>
<dbReference type="GO" id="GO:0004102">
    <property type="term" value="F:choline O-acetyltransferase activity"/>
    <property type="evidence" value="ECO:0007669"/>
    <property type="project" value="UniProtKB-EC"/>
</dbReference>
<comment type="function">
    <text evidence="5">Catalyzes the reversible synthesis of acetylcholine (ACh) from acetyl CoA and choline at cholinergic synapses.</text>
</comment>
<keyword evidence="3" id="KW-0530">Neurotransmitter biosynthesis</keyword>
<organism evidence="10 11">
    <name type="scientific">Coilia grayii</name>
    <name type="common">Gray's grenadier anchovy</name>
    <dbReference type="NCBI Taxonomy" id="363190"/>
    <lineage>
        <taxon>Eukaryota</taxon>
        <taxon>Metazoa</taxon>
        <taxon>Chordata</taxon>
        <taxon>Craniata</taxon>
        <taxon>Vertebrata</taxon>
        <taxon>Euteleostomi</taxon>
        <taxon>Actinopterygii</taxon>
        <taxon>Neopterygii</taxon>
        <taxon>Teleostei</taxon>
        <taxon>Clupei</taxon>
        <taxon>Clupeiformes</taxon>
        <taxon>Clupeoidei</taxon>
        <taxon>Engraulidae</taxon>
        <taxon>Coilinae</taxon>
        <taxon>Coilia</taxon>
    </lineage>
</organism>
<name>A0ABD1J8S1_9TELE</name>
<dbReference type="EMBL" id="JBHFQA010000018">
    <property type="protein sequence ID" value="KAL2083572.1"/>
    <property type="molecule type" value="Genomic_DNA"/>
</dbReference>
<feature type="domain" description="Choline/carnitine acyltransferase" evidence="9">
    <location>
        <begin position="71"/>
        <end position="347"/>
    </location>
</feature>
<protein>
    <recommendedName>
        <fullName evidence="7">Choline O-acetyltransferase</fullName>
        <ecNumber evidence="6">2.3.1.6</ecNumber>
    </recommendedName>
</protein>
<dbReference type="Pfam" id="PF00755">
    <property type="entry name" value="Carn_acyltransf"/>
    <property type="match status" value="1"/>
</dbReference>
<keyword evidence="2" id="KW-0808">Transferase</keyword>
<dbReference type="Gene3D" id="3.30.559.10">
    <property type="entry name" value="Chloramphenicol acetyltransferase-like domain"/>
    <property type="match status" value="1"/>
</dbReference>
<evidence type="ECO:0000256" key="4">
    <source>
        <dbReference type="ARBA" id="ARBA00023315"/>
    </source>
</evidence>
<dbReference type="InterPro" id="IPR023213">
    <property type="entry name" value="CAT-like_dom_sf"/>
</dbReference>
<evidence type="ECO:0000313" key="11">
    <source>
        <dbReference type="Proteomes" id="UP001591681"/>
    </source>
</evidence>
<evidence type="ECO:0000313" key="10">
    <source>
        <dbReference type="EMBL" id="KAL2083572.1"/>
    </source>
</evidence>
<dbReference type="PANTHER" id="PTHR22589">
    <property type="entry name" value="CARNITINE O-ACYLTRANSFERASE"/>
    <property type="match status" value="1"/>
</dbReference>
<dbReference type="PANTHER" id="PTHR22589:SF14">
    <property type="entry name" value="CHOLINE O-ACETYLTRANSFERASE"/>
    <property type="match status" value="1"/>
</dbReference>
<evidence type="ECO:0000256" key="3">
    <source>
        <dbReference type="ARBA" id="ARBA00022979"/>
    </source>
</evidence>
<dbReference type="EC" id="2.3.1.6" evidence="6"/>
<keyword evidence="4" id="KW-0012">Acyltransferase</keyword>